<dbReference type="KEGG" id="hdt:HYPDE_24723"/>
<organism evidence="3 4">
    <name type="scientific">Hyphomicrobium denitrificans 1NES1</name>
    <dbReference type="NCBI Taxonomy" id="670307"/>
    <lineage>
        <taxon>Bacteria</taxon>
        <taxon>Pseudomonadati</taxon>
        <taxon>Pseudomonadota</taxon>
        <taxon>Alphaproteobacteria</taxon>
        <taxon>Hyphomicrobiales</taxon>
        <taxon>Hyphomicrobiaceae</taxon>
        <taxon>Hyphomicrobium</taxon>
    </lineage>
</organism>
<evidence type="ECO:0000313" key="4">
    <source>
        <dbReference type="Proteomes" id="UP000005952"/>
    </source>
</evidence>
<dbReference type="eggNOG" id="COG0438">
    <property type="taxonomic scope" value="Bacteria"/>
</dbReference>
<keyword evidence="4" id="KW-1185">Reference proteome</keyword>
<dbReference type="CDD" id="cd03811">
    <property type="entry name" value="GT4_GT28_WabH-like"/>
    <property type="match status" value="1"/>
</dbReference>
<dbReference type="Proteomes" id="UP000005952">
    <property type="component" value="Chromosome"/>
</dbReference>
<dbReference type="InterPro" id="IPR001296">
    <property type="entry name" value="Glyco_trans_1"/>
</dbReference>
<dbReference type="AlphaFoldDB" id="N0AZP3"/>
<reference evidence="3 4" key="1">
    <citation type="journal article" date="2013" name="Genome Announc.">
        <title>Genome sequences for three denitrifying bacterial strains isolated from a uranium- and nitrate-contaminated subsurface environment.</title>
        <authorList>
            <person name="Venkatramanan R."/>
            <person name="Prakash O."/>
            <person name="Woyke T."/>
            <person name="Chain P."/>
            <person name="Goodwin L.A."/>
            <person name="Watson D."/>
            <person name="Brooks S."/>
            <person name="Kostka J.E."/>
            <person name="Green S.J."/>
        </authorList>
    </citation>
    <scope>NUCLEOTIDE SEQUENCE [LARGE SCALE GENOMIC DNA]</scope>
    <source>
        <strain evidence="3 4">1NES1</strain>
    </source>
</reference>
<evidence type="ECO:0000313" key="3">
    <source>
        <dbReference type="EMBL" id="AGK56629.1"/>
    </source>
</evidence>
<protein>
    <submittedName>
        <fullName evidence="3">Group 1 glycosyl transferase</fullName>
    </submittedName>
</protein>
<dbReference type="PANTHER" id="PTHR12526">
    <property type="entry name" value="GLYCOSYLTRANSFERASE"/>
    <property type="match status" value="1"/>
</dbReference>
<dbReference type="Pfam" id="PF00534">
    <property type="entry name" value="Glycos_transf_1"/>
    <property type="match status" value="1"/>
</dbReference>
<feature type="domain" description="Glycosyl transferase family 1" evidence="1">
    <location>
        <begin position="187"/>
        <end position="340"/>
    </location>
</feature>
<dbReference type="Gene3D" id="3.40.50.2000">
    <property type="entry name" value="Glycogen Phosphorylase B"/>
    <property type="match status" value="2"/>
</dbReference>
<dbReference type="HOGENOM" id="CLU_009583_0_3_5"/>
<feature type="domain" description="Glycosyltransferase subfamily 4-like N-terminal" evidence="2">
    <location>
        <begin position="10"/>
        <end position="170"/>
    </location>
</feature>
<dbReference type="EMBL" id="CP005587">
    <property type="protein sequence ID" value="AGK56629.1"/>
    <property type="molecule type" value="Genomic_DNA"/>
</dbReference>
<accession>N0AZP3</accession>
<evidence type="ECO:0000259" key="2">
    <source>
        <dbReference type="Pfam" id="PF13439"/>
    </source>
</evidence>
<dbReference type="RefSeq" id="WP_015596666.1">
    <property type="nucleotide sequence ID" value="NC_021172.1"/>
</dbReference>
<dbReference type="PANTHER" id="PTHR12526:SF630">
    <property type="entry name" value="GLYCOSYLTRANSFERASE"/>
    <property type="match status" value="1"/>
</dbReference>
<dbReference type="SUPFAM" id="SSF53756">
    <property type="entry name" value="UDP-Glycosyltransferase/glycogen phosphorylase"/>
    <property type="match status" value="1"/>
</dbReference>
<proteinExistence type="predicted"/>
<evidence type="ECO:0000259" key="1">
    <source>
        <dbReference type="Pfam" id="PF00534"/>
    </source>
</evidence>
<dbReference type="InterPro" id="IPR028098">
    <property type="entry name" value="Glyco_trans_4-like_N"/>
</dbReference>
<sequence length="375" mass="41133">MHVITGLGTGGTEMMCLRLARHWQNRFEQHALAWSSSSRSLERDFNNVFQDHVSVLPSDRQSYFDQWRWARKQIAQRKPDAILLHCFGIPHLIVAAAARSAGVRRVSAWAGNPPPRSRIARLRFCAILAASRIIRCPVLSCSRTVEQEFKQLGIGMPARSAVLPNAVDVADILADARRLREMRSDLRPTIAMVSRLDVIKDHATLLEAFAIVRRDMPSAQLWIVGDGALRGNLEAQARSLGIAESTSFLGNQTDVARLLGQVDVFAFSTTRDEGFGIVLIEAMAAGIPVVASDVAACREVLADGEAGILVSPSDPVALASAISRVLNSPELRTHFASKALQRIRSEYGIESCAQRWEAQLFGAPQSLKRFAECAS</sequence>
<dbReference type="GO" id="GO:0016757">
    <property type="term" value="F:glycosyltransferase activity"/>
    <property type="evidence" value="ECO:0007669"/>
    <property type="project" value="InterPro"/>
</dbReference>
<gene>
    <name evidence="3" type="ORF">HYPDE_24723</name>
</gene>
<dbReference type="Pfam" id="PF13439">
    <property type="entry name" value="Glyco_transf_4"/>
    <property type="match status" value="1"/>
</dbReference>
<dbReference type="STRING" id="670307.HYPDE_24723"/>
<keyword evidence="3" id="KW-0808">Transferase</keyword>
<name>N0AZP3_9HYPH</name>